<reference evidence="1" key="1">
    <citation type="submission" date="2016-04" db="EMBL/GenBank/DDBJ databases">
        <authorList>
            <person name="Evans L.H."/>
            <person name="Alamgir A."/>
            <person name="Owens N."/>
            <person name="Weber N.D."/>
            <person name="Virtaneva K."/>
            <person name="Barbian K."/>
            <person name="Babar A."/>
            <person name="Rosenke K."/>
        </authorList>
    </citation>
    <scope>NUCLEOTIDE SEQUENCE</scope>
    <source>
        <strain evidence="1">86</strain>
    </source>
</reference>
<protein>
    <submittedName>
        <fullName evidence="1">Uncharacterized protein</fullName>
    </submittedName>
</protein>
<proteinExistence type="predicted"/>
<evidence type="ECO:0000313" key="1">
    <source>
        <dbReference type="EMBL" id="SBW01687.1"/>
    </source>
</evidence>
<dbReference type="AlphaFoldDB" id="A0A212JQI1"/>
<organism evidence="1">
    <name type="scientific">uncultured Eubacteriales bacterium</name>
    <dbReference type="NCBI Taxonomy" id="172733"/>
    <lineage>
        <taxon>Bacteria</taxon>
        <taxon>Bacillati</taxon>
        <taxon>Bacillota</taxon>
        <taxon>Clostridia</taxon>
        <taxon>Eubacteriales</taxon>
        <taxon>environmental samples</taxon>
    </lineage>
</organism>
<accession>A0A212JQI1</accession>
<name>A0A212JQI1_9FIRM</name>
<gene>
    <name evidence="1" type="ORF">KL86CLO1_11529</name>
</gene>
<sequence length="97" mass="9940">MDIPVSIVSGTPFNTDYGEAGILTVVFTTQGIITYKTGTTLYFYAVITEGATSQTVCFEVTGGDNPLPAGASSFTIANTSDFTAAATATGAVYYTAA</sequence>
<dbReference type="EMBL" id="FLUN01000001">
    <property type="protein sequence ID" value="SBW01687.1"/>
    <property type="molecule type" value="Genomic_DNA"/>
</dbReference>